<dbReference type="Proteomes" id="UP000011087">
    <property type="component" value="Unassembled WGS sequence"/>
</dbReference>
<evidence type="ECO:0000313" key="3">
    <source>
        <dbReference type="EnsemblProtists" id="EKX47541"/>
    </source>
</evidence>
<protein>
    <submittedName>
        <fullName evidence="2 3">Uncharacterized protein</fullName>
    </submittedName>
</protein>
<keyword evidence="1" id="KW-0472">Membrane</keyword>
<gene>
    <name evidence="2" type="ORF">GUITHDRAFT_152021</name>
</gene>
<reference evidence="2 4" key="1">
    <citation type="journal article" date="2012" name="Nature">
        <title>Algal genomes reveal evolutionary mosaicism and the fate of nucleomorphs.</title>
        <authorList>
            <consortium name="DOE Joint Genome Institute"/>
            <person name="Curtis B.A."/>
            <person name="Tanifuji G."/>
            <person name="Burki F."/>
            <person name="Gruber A."/>
            <person name="Irimia M."/>
            <person name="Maruyama S."/>
            <person name="Arias M.C."/>
            <person name="Ball S.G."/>
            <person name="Gile G.H."/>
            <person name="Hirakawa Y."/>
            <person name="Hopkins J.F."/>
            <person name="Kuo A."/>
            <person name="Rensing S.A."/>
            <person name="Schmutz J."/>
            <person name="Symeonidi A."/>
            <person name="Elias M."/>
            <person name="Eveleigh R.J."/>
            <person name="Herman E.K."/>
            <person name="Klute M.J."/>
            <person name="Nakayama T."/>
            <person name="Obornik M."/>
            <person name="Reyes-Prieto A."/>
            <person name="Armbrust E.V."/>
            <person name="Aves S.J."/>
            <person name="Beiko R.G."/>
            <person name="Coutinho P."/>
            <person name="Dacks J.B."/>
            <person name="Durnford D.G."/>
            <person name="Fast N.M."/>
            <person name="Green B.R."/>
            <person name="Grisdale C.J."/>
            <person name="Hempel F."/>
            <person name="Henrissat B."/>
            <person name="Hoppner M.P."/>
            <person name="Ishida K."/>
            <person name="Kim E."/>
            <person name="Koreny L."/>
            <person name="Kroth P.G."/>
            <person name="Liu Y."/>
            <person name="Malik S.B."/>
            <person name="Maier U.G."/>
            <person name="McRose D."/>
            <person name="Mock T."/>
            <person name="Neilson J.A."/>
            <person name="Onodera N.T."/>
            <person name="Poole A.M."/>
            <person name="Pritham E.J."/>
            <person name="Richards T.A."/>
            <person name="Rocap G."/>
            <person name="Roy S.W."/>
            <person name="Sarai C."/>
            <person name="Schaack S."/>
            <person name="Shirato S."/>
            <person name="Slamovits C.H."/>
            <person name="Spencer D.F."/>
            <person name="Suzuki S."/>
            <person name="Worden A.Z."/>
            <person name="Zauner S."/>
            <person name="Barry K."/>
            <person name="Bell C."/>
            <person name="Bharti A.K."/>
            <person name="Crow J.A."/>
            <person name="Grimwood J."/>
            <person name="Kramer R."/>
            <person name="Lindquist E."/>
            <person name="Lucas S."/>
            <person name="Salamov A."/>
            <person name="McFadden G.I."/>
            <person name="Lane C.E."/>
            <person name="Keeling P.J."/>
            <person name="Gray M.W."/>
            <person name="Grigoriev I.V."/>
            <person name="Archibald J.M."/>
        </authorList>
    </citation>
    <scope>NUCLEOTIDE SEQUENCE</scope>
    <source>
        <strain evidence="2 4">CCMP2712</strain>
    </source>
</reference>
<evidence type="ECO:0000256" key="1">
    <source>
        <dbReference type="SAM" id="Phobius"/>
    </source>
</evidence>
<keyword evidence="1" id="KW-1133">Transmembrane helix</keyword>
<dbReference type="KEGG" id="gtt:GUITHDRAFT_152021"/>
<name>L1JGB6_GUITC</name>
<feature type="transmembrane region" description="Helical" evidence="1">
    <location>
        <begin position="237"/>
        <end position="257"/>
    </location>
</feature>
<dbReference type="EnsemblProtists" id="EKX47541">
    <property type="protein sequence ID" value="EKX47541"/>
    <property type="gene ID" value="GUITHDRAFT_152021"/>
</dbReference>
<evidence type="ECO:0000313" key="4">
    <source>
        <dbReference type="Proteomes" id="UP000011087"/>
    </source>
</evidence>
<dbReference type="HOGENOM" id="CLU_948146_0_0_1"/>
<keyword evidence="4" id="KW-1185">Reference proteome</keyword>
<reference evidence="3" key="3">
    <citation type="submission" date="2016-03" db="UniProtKB">
        <authorList>
            <consortium name="EnsemblProtists"/>
        </authorList>
    </citation>
    <scope>IDENTIFICATION</scope>
</reference>
<sequence>MEPDVEAAAISGNWTRRAAAGAFCKQDPTGSPEQMPRQCAVWEQPAWGRMKKLPVGNSPQVANGCIEYTCRSVRAEHVIFLDQRLELMLKRLLLACEHGASMIGSWANETWIRMKLNWARMFGLQHTYEQAANEHLAWMQEEAFRKSVMVKMKGDTSSFGEYTHVDPMTITPGTRMESAVSGCMYPFMNCKNQLLQAKRLCHDDGYWVRHVRDFHCTGGFIASEPGEAEKWKYIDHFAISMALLVGAVVIGLVVRAYMLNRLAKHAGVDHRLWWLRGQTEQSTPPDREIVQITV</sequence>
<keyword evidence="1" id="KW-0812">Transmembrane</keyword>
<dbReference type="PaxDb" id="55529-EKX47541"/>
<dbReference type="AlphaFoldDB" id="L1JGB6"/>
<evidence type="ECO:0000313" key="2">
    <source>
        <dbReference type="EMBL" id="EKX47541.1"/>
    </source>
</evidence>
<dbReference type="RefSeq" id="XP_005834521.1">
    <property type="nucleotide sequence ID" value="XM_005834464.1"/>
</dbReference>
<accession>L1JGB6</accession>
<organism evidence="2">
    <name type="scientific">Guillardia theta (strain CCMP2712)</name>
    <name type="common">Cryptophyte</name>
    <dbReference type="NCBI Taxonomy" id="905079"/>
    <lineage>
        <taxon>Eukaryota</taxon>
        <taxon>Cryptophyceae</taxon>
        <taxon>Pyrenomonadales</taxon>
        <taxon>Geminigeraceae</taxon>
        <taxon>Guillardia</taxon>
    </lineage>
</organism>
<reference evidence="4" key="2">
    <citation type="submission" date="2012-11" db="EMBL/GenBank/DDBJ databases">
        <authorList>
            <person name="Kuo A."/>
            <person name="Curtis B.A."/>
            <person name="Tanifuji G."/>
            <person name="Burki F."/>
            <person name="Gruber A."/>
            <person name="Irimia M."/>
            <person name="Maruyama S."/>
            <person name="Arias M.C."/>
            <person name="Ball S.G."/>
            <person name="Gile G.H."/>
            <person name="Hirakawa Y."/>
            <person name="Hopkins J.F."/>
            <person name="Rensing S.A."/>
            <person name="Schmutz J."/>
            <person name="Symeonidi A."/>
            <person name="Elias M."/>
            <person name="Eveleigh R.J."/>
            <person name="Herman E.K."/>
            <person name="Klute M.J."/>
            <person name="Nakayama T."/>
            <person name="Obornik M."/>
            <person name="Reyes-Prieto A."/>
            <person name="Armbrust E.V."/>
            <person name="Aves S.J."/>
            <person name="Beiko R.G."/>
            <person name="Coutinho P."/>
            <person name="Dacks J.B."/>
            <person name="Durnford D.G."/>
            <person name="Fast N.M."/>
            <person name="Green B.R."/>
            <person name="Grisdale C."/>
            <person name="Hempe F."/>
            <person name="Henrissat B."/>
            <person name="Hoppner M.P."/>
            <person name="Ishida K.-I."/>
            <person name="Kim E."/>
            <person name="Koreny L."/>
            <person name="Kroth P.G."/>
            <person name="Liu Y."/>
            <person name="Malik S.-B."/>
            <person name="Maier U.G."/>
            <person name="McRose D."/>
            <person name="Mock T."/>
            <person name="Neilson J.A."/>
            <person name="Onodera N.T."/>
            <person name="Poole A.M."/>
            <person name="Pritham E.J."/>
            <person name="Richards T.A."/>
            <person name="Rocap G."/>
            <person name="Roy S.W."/>
            <person name="Sarai C."/>
            <person name="Schaack S."/>
            <person name="Shirato S."/>
            <person name="Slamovits C.H."/>
            <person name="Spencer D.F."/>
            <person name="Suzuki S."/>
            <person name="Worden A.Z."/>
            <person name="Zauner S."/>
            <person name="Barry K."/>
            <person name="Bell C."/>
            <person name="Bharti A.K."/>
            <person name="Crow J.A."/>
            <person name="Grimwood J."/>
            <person name="Kramer R."/>
            <person name="Lindquist E."/>
            <person name="Lucas S."/>
            <person name="Salamov A."/>
            <person name="McFadden G.I."/>
            <person name="Lane C.E."/>
            <person name="Keeling P.J."/>
            <person name="Gray M.W."/>
            <person name="Grigoriev I.V."/>
            <person name="Archibald J.M."/>
        </authorList>
    </citation>
    <scope>NUCLEOTIDE SEQUENCE</scope>
    <source>
        <strain evidence="4">CCMP2712</strain>
    </source>
</reference>
<dbReference type="GeneID" id="17304230"/>
<dbReference type="EMBL" id="JH992989">
    <property type="protein sequence ID" value="EKX47541.1"/>
    <property type="molecule type" value="Genomic_DNA"/>
</dbReference>
<proteinExistence type="predicted"/>